<feature type="chain" id="PRO_5025367446" evidence="1">
    <location>
        <begin position="17"/>
        <end position="85"/>
    </location>
</feature>
<dbReference type="EMBL" id="VHII01000014">
    <property type="protein sequence ID" value="KAF1380408.1"/>
    <property type="molecule type" value="Genomic_DNA"/>
</dbReference>
<sequence>MRFLVLLPCFLAGCLAQKPHPCSSPPLLSGALAITTQNEKLWSYAKYLYDAIGQRFRIMELGTYENKSFNYDALLLYKEVTKAMT</sequence>
<dbReference type="AlphaFoldDB" id="A0A6A5EN20"/>
<evidence type="ECO:0000313" key="2">
    <source>
        <dbReference type="EMBL" id="KAF1380408.1"/>
    </source>
</evidence>
<proteinExistence type="predicted"/>
<reference evidence="2 3" key="1">
    <citation type="submission" date="2019-06" db="EMBL/GenBank/DDBJ databases">
        <title>A chromosome-scale genome assembly of the European perch, Perca fluviatilis.</title>
        <authorList>
            <person name="Roques C."/>
            <person name="Zahm M."/>
            <person name="Cabau C."/>
            <person name="Klopp C."/>
            <person name="Bouchez O."/>
            <person name="Donnadieu C."/>
            <person name="Kuhl H."/>
            <person name="Gislard M."/>
            <person name="Guendouz S."/>
            <person name="Journot L."/>
            <person name="Haffray P."/>
            <person name="Bestin A."/>
            <person name="Morvezen R."/>
            <person name="Feron R."/>
            <person name="Wen M."/>
            <person name="Jouanno E."/>
            <person name="Herpin A."/>
            <person name="Schartl M."/>
            <person name="Postlethwait J."/>
            <person name="Schaerlinger B."/>
            <person name="Chardard D."/>
            <person name="Lecocq T."/>
            <person name="Poncet C."/>
            <person name="Jaffrelo L."/>
            <person name="Lampietro C."/>
            <person name="Guiguen Y."/>
        </authorList>
    </citation>
    <scope>NUCLEOTIDE SEQUENCE [LARGE SCALE GENOMIC DNA]</scope>
    <source>
        <tissue evidence="2">Blood</tissue>
    </source>
</reference>
<organism evidence="2 3">
    <name type="scientific">Perca fluviatilis</name>
    <name type="common">European perch</name>
    <dbReference type="NCBI Taxonomy" id="8168"/>
    <lineage>
        <taxon>Eukaryota</taxon>
        <taxon>Metazoa</taxon>
        <taxon>Chordata</taxon>
        <taxon>Craniata</taxon>
        <taxon>Vertebrata</taxon>
        <taxon>Euteleostomi</taxon>
        <taxon>Actinopterygii</taxon>
        <taxon>Neopterygii</taxon>
        <taxon>Teleostei</taxon>
        <taxon>Neoteleostei</taxon>
        <taxon>Acanthomorphata</taxon>
        <taxon>Eupercaria</taxon>
        <taxon>Perciformes</taxon>
        <taxon>Percoidei</taxon>
        <taxon>Percidae</taxon>
        <taxon>Percinae</taxon>
        <taxon>Perca</taxon>
    </lineage>
</organism>
<comment type="caution">
    <text evidence="2">The sequence shown here is derived from an EMBL/GenBank/DDBJ whole genome shotgun (WGS) entry which is preliminary data.</text>
</comment>
<keyword evidence="1" id="KW-0732">Signal</keyword>
<accession>A0A6A5EN20</accession>
<protein>
    <submittedName>
        <fullName evidence="2">Uncharacterized protein</fullName>
    </submittedName>
</protein>
<dbReference type="Proteomes" id="UP000465112">
    <property type="component" value="Chromosome 14"/>
</dbReference>
<name>A0A6A5EN20_PERFL</name>
<evidence type="ECO:0000313" key="3">
    <source>
        <dbReference type="Proteomes" id="UP000465112"/>
    </source>
</evidence>
<feature type="signal peptide" evidence="1">
    <location>
        <begin position="1"/>
        <end position="16"/>
    </location>
</feature>
<keyword evidence="3" id="KW-1185">Reference proteome</keyword>
<evidence type="ECO:0000256" key="1">
    <source>
        <dbReference type="SAM" id="SignalP"/>
    </source>
</evidence>
<gene>
    <name evidence="2" type="ORF">PFLUV_G00163420</name>
</gene>